<dbReference type="AlphaFoldDB" id="A0AAV7KJ85"/>
<dbReference type="PANTHER" id="PTHR45744">
    <property type="entry name" value="TYROSINE AMINOTRANSFERASE"/>
    <property type="match status" value="1"/>
</dbReference>
<dbReference type="InterPro" id="IPR005958">
    <property type="entry name" value="TyrNic_aminoTrfase"/>
</dbReference>
<sequence>MSADWSIDGRAEVLAIRNRIREVVEYMKFELCPGKELIELTLGDPTCCGILPPHPDVLKAVSDSVLSGLHNGYKMSKGSEEARQALADKYSSPGSVLSPDDVYLTHGCSGAIQFAFQALLSPGQNVLTPRPGFSVYNTMCSSLQIENRLYRLDPARTYEADLTDLESKIDSNTGAIVVNNPSNPCGSVYSHQHLMDILTLAEKYRLPIIADEVYGNMTYSGNKFYQLGSISESVPVLSCSSLAKIWLVPGWRLGWLVIHNKKGILRQSVYDSFNKLSTLTLGPCSLIQGALPKILSVPQSWHDDVTRHIECTALTCYNSLQKAPGLTPIKPQGAMYIMIEIDFSKFPDIPNISEFVQLLCKETSVKLMPGSCFETNTAIRIVTVDKKEKMQEACDRICEFCSNHFKP</sequence>
<evidence type="ECO:0000256" key="5">
    <source>
        <dbReference type="ARBA" id="ARBA00022898"/>
    </source>
</evidence>
<evidence type="ECO:0000256" key="6">
    <source>
        <dbReference type="PIRNR" id="PIRNR000517"/>
    </source>
</evidence>
<proteinExistence type="inferred from homology"/>
<dbReference type="PROSITE" id="PS00105">
    <property type="entry name" value="AA_TRANSFER_CLASS_1"/>
    <property type="match status" value="1"/>
</dbReference>
<evidence type="ECO:0000256" key="3">
    <source>
        <dbReference type="ARBA" id="ARBA00022576"/>
    </source>
</evidence>
<dbReference type="GO" id="GO:0006559">
    <property type="term" value="P:L-phenylalanine catabolic process"/>
    <property type="evidence" value="ECO:0007669"/>
    <property type="project" value="UniProtKB-UniRule"/>
</dbReference>
<comment type="caution">
    <text evidence="9">The sequence shown here is derived from an EMBL/GenBank/DDBJ whole genome shotgun (WGS) entry which is preliminary data.</text>
</comment>
<dbReference type="InterPro" id="IPR015422">
    <property type="entry name" value="PyrdxlP-dep_Trfase_small"/>
</dbReference>
<dbReference type="GO" id="GO:0030170">
    <property type="term" value="F:pyridoxal phosphate binding"/>
    <property type="evidence" value="ECO:0007669"/>
    <property type="project" value="InterPro"/>
</dbReference>
<evidence type="ECO:0000313" key="10">
    <source>
        <dbReference type="Proteomes" id="UP001165289"/>
    </source>
</evidence>
<dbReference type="EMBL" id="JAKMXF010000018">
    <property type="protein sequence ID" value="KAI6661244.1"/>
    <property type="molecule type" value="Genomic_DNA"/>
</dbReference>
<dbReference type="Proteomes" id="UP001165289">
    <property type="component" value="Unassembled WGS sequence"/>
</dbReference>
<comment type="similarity">
    <text evidence="2 6">Belongs to the class-I pyridoxal-phosphate-dependent aminotransferase family.</text>
</comment>
<dbReference type="SUPFAM" id="SSF53383">
    <property type="entry name" value="PLP-dependent transferases"/>
    <property type="match status" value="1"/>
</dbReference>
<dbReference type="InterPro" id="IPR004838">
    <property type="entry name" value="NHTrfase_class1_PyrdxlP-BS"/>
</dbReference>
<dbReference type="InterPro" id="IPR015424">
    <property type="entry name" value="PyrdxlP-dep_Trfase"/>
</dbReference>
<dbReference type="InterPro" id="IPR004839">
    <property type="entry name" value="Aminotransferase_I/II_large"/>
</dbReference>
<reference evidence="9 10" key="1">
    <citation type="journal article" date="2023" name="BMC Biol.">
        <title>The compact genome of the sponge Oopsacas minuta (Hexactinellida) is lacking key metazoan core genes.</title>
        <authorList>
            <person name="Santini S."/>
            <person name="Schenkelaars Q."/>
            <person name="Jourda C."/>
            <person name="Duchesne M."/>
            <person name="Belahbib H."/>
            <person name="Rocher C."/>
            <person name="Selva M."/>
            <person name="Riesgo A."/>
            <person name="Vervoort M."/>
            <person name="Leys S.P."/>
            <person name="Kodjabachian L."/>
            <person name="Le Bivic A."/>
            <person name="Borchiellini C."/>
            <person name="Claverie J.M."/>
            <person name="Renard E."/>
        </authorList>
    </citation>
    <scope>NUCLEOTIDE SEQUENCE [LARGE SCALE GENOMIC DNA]</scope>
    <source>
        <strain evidence="9">SPO-2</strain>
    </source>
</reference>
<comment type="subunit">
    <text evidence="6">Homodimer.</text>
</comment>
<gene>
    <name evidence="9" type="ORF">LOD99_10114</name>
</gene>
<dbReference type="Gene3D" id="3.90.1150.10">
    <property type="entry name" value="Aspartate Aminotransferase, domain 1"/>
    <property type="match status" value="1"/>
</dbReference>
<comment type="function">
    <text evidence="6">Transaminase involved in tyrosine breakdown. Converts tyrosine to p-hydroxyphenylpyruvate.</text>
</comment>
<keyword evidence="10" id="KW-1185">Reference proteome</keyword>
<dbReference type="InterPro" id="IPR015421">
    <property type="entry name" value="PyrdxlP-dep_Trfase_major"/>
</dbReference>
<dbReference type="PANTHER" id="PTHR45744:SF2">
    <property type="entry name" value="TYROSINE AMINOTRANSFERASE"/>
    <property type="match status" value="1"/>
</dbReference>
<accession>A0AAV7KJ85</accession>
<evidence type="ECO:0000256" key="4">
    <source>
        <dbReference type="ARBA" id="ARBA00022679"/>
    </source>
</evidence>
<evidence type="ECO:0000256" key="1">
    <source>
        <dbReference type="ARBA" id="ARBA00001933"/>
    </source>
</evidence>
<comment type="cofactor">
    <cofactor evidence="1 6 7">
        <name>pyridoxal 5'-phosphate</name>
        <dbReference type="ChEBI" id="CHEBI:597326"/>
    </cofactor>
</comment>
<evidence type="ECO:0000256" key="7">
    <source>
        <dbReference type="PIRSR" id="PIRSR000517-1"/>
    </source>
</evidence>
<evidence type="ECO:0000259" key="8">
    <source>
        <dbReference type="Pfam" id="PF00155"/>
    </source>
</evidence>
<feature type="domain" description="Aminotransferase class I/classII large" evidence="8">
    <location>
        <begin position="37"/>
        <end position="397"/>
    </location>
</feature>
<organism evidence="9 10">
    <name type="scientific">Oopsacas minuta</name>
    <dbReference type="NCBI Taxonomy" id="111878"/>
    <lineage>
        <taxon>Eukaryota</taxon>
        <taxon>Metazoa</taxon>
        <taxon>Porifera</taxon>
        <taxon>Hexactinellida</taxon>
        <taxon>Hexasterophora</taxon>
        <taxon>Lyssacinosida</taxon>
        <taxon>Leucopsacidae</taxon>
        <taxon>Oopsacas</taxon>
    </lineage>
</organism>
<evidence type="ECO:0000313" key="9">
    <source>
        <dbReference type="EMBL" id="KAI6661244.1"/>
    </source>
</evidence>
<feature type="modified residue" description="N6-(pyridoxal phosphate)lysine" evidence="7">
    <location>
        <position position="244"/>
    </location>
</feature>
<dbReference type="GO" id="GO:0006572">
    <property type="term" value="P:L-tyrosine catabolic process"/>
    <property type="evidence" value="ECO:0007669"/>
    <property type="project" value="TreeGrafter"/>
</dbReference>
<dbReference type="CDD" id="cd00609">
    <property type="entry name" value="AAT_like"/>
    <property type="match status" value="1"/>
</dbReference>
<dbReference type="GO" id="GO:0004838">
    <property type="term" value="F:L-tyrosine-2-oxoglutarate transaminase activity"/>
    <property type="evidence" value="ECO:0007669"/>
    <property type="project" value="UniProtKB-UniRule"/>
</dbReference>
<keyword evidence="4" id="KW-0808">Transferase</keyword>
<keyword evidence="5 6" id="KW-0663">Pyridoxal phosphate</keyword>
<dbReference type="Gene3D" id="3.40.640.10">
    <property type="entry name" value="Type I PLP-dependent aspartate aminotransferase-like (Major domain)"/>
    <property type="match status" value="1"/>
</dbReference>
<keyword evidence="3 9" id="KW-0032">Aminotransferase</keyword>
<evidence type="ECO:0000256" key="2">
    <source>
        <dbReference type="ARBA" id="ARBA00007441"/>
    </source>
</evidence>
<protein>
    <recommendedName>
        <fullName evidence="6">Tyrosine aminotransferase</fullName>
        <shortName evidence="6">TAT</shortName>
        <ecNumber evidence="6">2.6.1.5</ecNumber>
    </recommendedName>
</protein>
<dbReference type="PIRSF" id="PIRSF000517">
    <property type="entry name" value="Tyr_transaminase"/>
    <property type="match status" value="1"/>
</dbReference>
<name>A0AAV7KJ85_9METZ</name>
<dbReference type="EC" id="2.6.1.5" evidence="6"/>
<comment type="pathway">
    <text evidence="6">Amino-acid degradation; L-phenylalanine degradation; acetoacetate and fumarate from L-phenylalanine: step 2/6.</text>
</comment>
<dbReference type="NCBIfam" id="TIGR01265">
    <property type="entry name" value="tyr_nico_aTase"/>
    <property type="match status" value="1"/>
</dbReference>
<comment type="catalytic activity">
    <reaction evidence="6">
        <text>L-tyrosine + 2-oxoglutarate = 3-(4-hydroxyphenyl)pyruvate + L-glutamate</text>
        <dbReference type="Rhea" id="RHEA:15093"/>
        <dbReference type="ChEBI" id="CHEBI:16810"/>
        <dbReference type="ChEBI" id="CHEBI:29985"/>
        <dbReference type="ChEBI" id="CHEBI:36242"/>
        <dbReference type="ChEBI" id="CHEBI:58315"/>
        <dbReference type="EC" id="2.6.1.5"/>
    </reaction>
</comment>
<dbReference type="Pfam" id="PF00155">
    <property type="entry name" value="Aminotran_1_2"/>
    <property type="match status" value="1"/>
</dbReference>